<dbReference type="Proteomes" id="UP000054007">
    <property type="component" value="Unassembled WGS sequence"/>
</dbReference>
<protein>
    <submittedName>
        <fullName evidence="2">Uncharacterized protein</fullName>
    </submittedName>
</protein>
<reference evidence="2 3" key="1">
    <citation type="journal article" date="2015" name="Fungal Genet. Biol.">
        <title>Evolution of novel wood decay mechanisms in Agaricales revealed by the genome sequences of Fistulina hepatica and Cylindrobasidium torrendii.</title>
        <authorList>
            <person name="Floudas D."/>
            <person name="Held B.W."/>
            <person name="Riley R."/>
            <person name="Nagy L.G."/>
            <person name="Koehler G."/>
            <person name="Ransdell A.S."/>
            <person name="Younus H."/>
            <person name="Chow J."/>
            <person name="Chiniquy J."/>
            <person name="Lipzen A."/>
            <person name="Tritt A."/>
            <person name="Sun H."/>
            <person name="Haridas S."/>
            <person name="LaButti K."/>
            <person name="Ohm R.A."/>
            <person name="Kues U."/>
            <person name="Blanchette R.A."/>
            <person name="Grigoriev I.V."/>
            <person name="Minto R.E."/>
            <person name="Hibbett D.S."/>
        </authorList>
    </citation>
    <scope>NUCLEOTIDE SEQUENCE [LARGE SCALE GENOMIC DNA]</scope>
    <source>
        <strain evidence="2 3">FP15055 ss-10</strain>
    </source>
</reference>
<dbReference type="AlphaFoldDB" id="A0A0D7ATD8"/>
<gene>
    <name evidence="2" type="ORF">CYLTODRAFT_427633</name>
</gene>
<proteinExistence type="predicted"/>
<evidence type="ECO:0000256" key="1">
    <source>
        <dbReference type="SAM" id="MobiDB-lite"/>
    </source>
</evidence>
<dbReference type="EMBL" id="KN880998">
    <property type="protein sequence ID" value="KIY61250.1"/>
    <property type="molecule type" value="Genomic_DNA"/>
</dbReference>
<accession>A0A0D7ATD8</accession>
<feature type="region of interest" description="Disordered" evidence="1">
    <location>
        <begin position="222"/>
        <end position="291"/>
    </location>
</feature>
<keyword evidence="3" id="KW-1185">Reference proteome</keyword>
<evidence type="ECO:0000313" key="3">
    <source>
        <dbReference type="Proteomes" id="UP000054007"/>
    </source>
</evidence>
<organism evidence="2 3">
    <name type="scientific">Cylindrobasidium torrendii FP15055 ss-10</name>
    <dbReference type="NCBI Taxonomy" id="1314674"/>
    <lineage>
        <taxon>Eukaryota</taxon>
        <taxon>Fungi</taxon>
        <taxon>Dikarya</taxon>
        <taxon>Basidiomycota</taxon>
        <taxon>Agaricomycotina</taxon>
        <taxon>Agaricomycetes</taxon>
        <taxon>Agaricomycetidae</taxon>
        <taxon>Agaricales</taxon>
        <taxon>Marasmiineae</taxon>
        <taxon>Physalacriaceae</taxon>
        <taxon>Cylindrobasidium</taxon>
    </lineage>
</organism>
<evidence type="ECO:0000313" key="2">
    <source>
        <dbReference type="EMBL" id="KIY61250.1"/>
    </source>
</evidence>
<sequence>MTTPYTEDCISLTGVFGEPVGFPMHINPLDTPLRLHELASGMKPGEMIKSLYGPGNYLYLQRDFGAKIFRREYAFVPVDGTLQAMIDVYRNNQQCRYEDRARTKVNLDDLECTFVIKSASQPLFLRNPVTGIITKHAPPYPALPNIRLRTADPAMVGAKSYSQLTSLLNRPKLLRELQLVQGYFFCDHPFQWFDPPGYPVVPKPPLIAAPSWTTAFPQSSCLAQSVKPASRPRGAPPPRLRKRQRNTVPSEECPPPKRSRRTPCTPVIRRNPPRAAKTKGREKMPAPTSKR</sequence>
<name>A0A0D7ATD8_9AGAR</name>